<dbReference type="FunCoup" id="E3N0D8">
    <property type="interactions" value="420"/>
</dbReference>
<keyword evidence="3" id="KW-1185">Reference proteome</keyword>
<reference evidence="2" key="1">
    <citation type="submission" date="2007-07" db="EMBL/GenBank/DDBJ databases">
        <title>PCAP assembly of the Caenorhabditis remanei genome.</title>
        <authorList>
            <consortium name="The Caenorhabditis remanei Sequencing Consortium"/>
            <person name="Wilson R.K."/>
        </authorList>
    </citation>
    <scope>NUCLEOTIDE SEQUENCE [LARGE SCALE GENOMIC DNA]</scope>
    <source>
        <strain evidence="2">PB4641</strain>
    </source>
</reference>
<evidence type="ECO:0000256" key="1">
    <source>
        <dbReference type="SAM" id="MobiDB-lite"/>
    </source>
</evidence>
<organism evidence="3">
    <name type="scientific">Caenorhabditis remanei</name>
    <name type="common">Caenorhabditis vulgaris</name>
    <dbReference type="NCBI Taxonomy" id="31234"/>
    <lineage>
        <taxon>Eukaryota</taxon>
        <taxon>Metazoa</taxon>
        <taxon>Ecdysozoa</taxon>
        <taxon>Nematoda</taxon>
        <taxon>Chromadorea</taxon>
        <taxon>Rhabditida</taxon>
        <taxon>Rhabditina</taxon>
        <taxon>Rhabditomorpha</taxon>
        <taxon>Rhabditoidea</taxon>
        <taxon>Rhabditidae</taxon>
        <taxon>Peloderinae</taxon>
        <taxon>Caenorhabditis</taxon>
    </lineage>
</organism>
<gene>
    <name evidence="2" type="ORF">CRE_11294</name>
</gene>
<evidence type="ECO:0000313" key="3">
    <source>
        <dbReference type="Proteomes" id="UP000008281"/>
    </source>
</evidence>
<dbReference type="Proteomes" id="UP000008281">
    <property type="component" value="Unassembled WGS sequence"/>
</dbReference>
<evidence type="ECO:0000313" key="2">
    <source>
        <dbReference type="EMBL" id="EFP13423.1"/>
    </source>
</evidence>
<dbReference type="AlphaFoldDB" id="E3N0D8"/>
<feature type="region of interest" description="Disordered" evidence="1">
    <location>
        <begin position="93"/>
        <end position="114"/>
    </location>
</feature>
<sequence>MLNQLIHQWLIRQWEVSVPDFLMKANILVMHHCYLWKFITKSFEFPLKLILVFFQKDRHSGAINLSQISQVIDNLVAERSGSTLPVSHSFPVTPSIPRQNRKRRAETDEELCSPTPGSADSDMVFINSLLMSFTFTFMNFFIRRILEAETKKFNVTVSNVMTKKMPVGRNRYIQHFAVKDRREKRRMSQECNKLEWKQ</sequence>
<dbReference type="EMBL" id="DS268505">
    <property type="protein sequence ID" value="EFP13423.1"/>
    <property type="molecule type" value="Genomic_DNA"/>
</dbReference>
<name>E3N0D8_CAERE</name>
<dbReference type="HOGENOM" id="CLU_1379280_0_0_1"/>
<accession>E3N0D8</accession>
<protein>
    <submittedName>
        <fullName evidence="2">Uncharacterized protein</fullName>
    </submittedName>
</protein>
<proteinExistence type="predicted"/>
<dbReference type="InParanoid" id="E3N0D8"/>